<dbReference type="Proteomes" id="UP000011014">
    <property type="component" value="Unassembled WGS sequence"/>
</dbReference>
<dbReference type="PANTHER" id="PTHR23308">
    <property type="entry name" value="NUCLEAR INHIBITOR OF PROTEIN PHOSPHATASE-1"/>
    <property type="match status" value="1"/>
</dbReference>
<feature type="compositionally biased region" description="Basic and acidic residues" evidence="1">
    <location>
        <begin position="290"/>
        <end position="304"/>
    </location>
</feature>
<gene>
    <name evidence="3" type="ORF">GSOID_T00019697001</name>
</gene>
<evidence type="ECO:0000259" key="2">
    <source>
        <dbReference type="PROSITE" id="PS50006"/>
    </source>
</evidence>
<feature type="compositionally biased region" description="Basic and acidic residues" evidence="1">
    <location>
        <begin position="167"/>
        <end position="180"/>
    </location>
</feature>
<dbReference type="AlphaFoldDB" id="E4YUL1"/>
<dbReference type="Gene3D" id="6.10.250.1290">
    <property type="match status" value="1"/>
</dbReference>
<sequence length="320" mass="35646">MMLKPRPGSAGAPVKINYKFPNWCSKAPPGTHIDVMKDDKLMEKLLIDQKKFYLFGRNADMCDFVAGHASISRAHCALTYHKILKKSFIIDLKSAHGTFLGPLRMEAEVPKQLPYGVKIRLGASTRYYVLQEAQESSENLDSSVLLPEEEEELDNLTELNTARNKKITELKVEDPQGPEKKNKRKSVTFNNEEDVINPEDVDPSIGKFRNVCQITIIPSKRKREGPAAAKMGMGLAPPRTHPLLNQNSDAQISQPIHAKKPKLYDELESAPDPSSVEKLPAGFFDSGAKASEENDASKSKKYGKEAWPGRGNDKIENFGL</sequence>
<accession>E4YUL1</accession>
<feature type="region of interest" description="Disordered" evidence="1">
    <location>
        <begin position="167"/>
        <end position="187"/>
    </location>
</feature>
<dbReference type="SMART" id="SM00240">
    <property type="entry name" value="FHA"/>
    <property type="match status" value="1"/>
</dbReference>
<dbReference type="InterPro" id="IPR000253">
    <property type="entry name" value="FHA_dom"/>
</dbReference>
<evidence type="ECO:0000313" key="3">
    <source>
        <dbReference type="EMBL" id="CBY39150.1"/>
    </source>
</evidence>
<evidence type="ECO:0000256" key="1">
    <source>
        <dbReference type="SAM" id="MobiDB-lite"/>
    </source>
</evidence>
<dbReference type="FunFam" id="2.60.200.20:FF:000019">
    <property type="entry name" value="Nuclear inhibitor of protein phosphatase"/>
    <property type="match status" value="1"/>
</dbReference>
<proteinExistence type="predicted"/>
<feature type="compositionally biased region" description="Basic and acidic residues" evidence="1">
    <location>
        <begin position="311"/>
        <end position="320"/>
    </location>
</feature>
<organism evidence="3">
    <name type="scientific">Oikopleura dioica</name>
    <name type="common">Tunicate</name>
    <dbReference type="NCBI Taxonomy" id="34765"/>
    <lineage>
        <taxon>Eukaryota</taxon>
        <taxon>Metazoa</taxon>
        <taxon>Chordata</taxon>
        <taxon>Tunicata</taxon>
        <taxon>Appendicularia</taxon>
        <taxon>Copelata</taxon>
        <taxon>Oikopleuridae</taxon>
        <taxon>Oikopleura</taxon>
    </lineage>
</organism>
<dbReference type="Pfam" id="PF00498">
    <property type="entry name" value="FHA"/>
    <property type="match status" value="1"/>
</dbReference>
<feature type="domain" description="FHA" evidence="2">
    <location>
        <begin position="53"/>
        <end position="105"/>
    </location>
</feature>
<dbReference type="Gene3D" id="2.60.200.20">
    <property type="match status" value="1"/>
</dbReference>
<dbReference type="InterPro" id="IPR008984">
    <property type="entry name" value="SMAD_FHA_dom_sf"/>
</dbReference>
<dbReference type="PROSITE" id="PS50006">
    <property type="entry name" value="FHA_DOMAIN"/>
    <property type="match status" value="1"/>
</dbReference>
<name>E4YUL1_OIKDI</name>
<reference evidence="3" key="1">
    <citation type="journal article" date="2010" name="Science">
        <title>Plasticity of animal genome architecture unmasked by rapid evolution of a pelagic tunicate.</title>
        <authorList>
            <person name="Denoeud F."/>
            <person name="Henriet S."/>
            <person name="Mungpakdee S."/>
            <person name="Aury J.M."/>
            <person name="Da Silva C."/>
            <person name="Brinkmann H."/>
            <person name="Mikhaleva J."/>
            <person name="Olsen L.C."/>
            <person name="Jubin C."/>
            <person name="Canestro C."/>
            <person name="Bouquet J.M."/>
            <person name="Danks G."/>
            <person name="Poulain J."/>
            <person name="Campsteijn C."/>
            <person name="Adamski M."/>
            <person name="Cross I."/>
            <person name="Yadetie F."/>
            <person name="Muffato M."/>
            <person name="Louis A."/>
            <person name="Butcher S."/>
            <person name="Tsagkogeorga G."/>
            <person name="Konrad A."/>
            <person name="Singh S."/>
            <person name="Jensen M.F."/>
            <person name="Cong E.H."/>
            <person name="Eikeseth-Otteraa H."/>
            <person name="Noel B."/>
            <person name="Anthouard V."/>
            <person name="Porcel B.M."/>
            <person name="Kachouri-Lafond R."/>
            <person name="Nishino A."/>
            <person name="Ugolini M."/>
            <person name="Chourrout P."/>
            <person name="Nishida H."/>
            <person name="Aasland R."/>
            <person name="Huzurbazar S."/>
            <person name="Westhof E."/>
            <person name="Delsuc F."/>
            <person name="Lehrach H."/>
            <person name="Reinhardt R."/>
            <person name="Weissenbach J."/>
            <person name="Roy S.W."/>
            <person name="Artiguenave F."/>
            <person name="Postlethwait J.H."/>
            <person name="Manak J.R."/>
            <person name="Thompson E.M."/>
            <person name="Jaillon O."/>
            <person name="Du Pasquier L."/>
            <person name="Boudinot P."/>
            <person name="Liberles D.A."/>
            <person name="Volff J.N."/>
            <person name="Philippe H."/>
            <person name="Lenhard B."/>
            <person name="Roest Crollius H."/>
            <person name="Wincker P."/>
            <person name="Chourrout D."/>
        </authorList>
    </citation>
    <scope>NUCLEOTIDE SEQUENCE [LARGE SCALE GENOMIC DNA]</scope>
</reference>
<protein>
    <recommendedName>
        <fullName evidence="2">FHA domain-containing protein</fullName>
    </recommendedName>
</protein>
<feature type="region of interest" description="Disordered" evidence="1">
    <location>
        <begin position="257"/>
        <end position="320"/>
    </location>
</feature>
<dbReference type="InterPro" id="IPR050923">
    <property type="entry name" value="Cell_Proc_Reg/RNA_Proc"/>
</dbReference>
<dbReference type="SUPFAM" id="SSF49879">
    <property type="entry name" value="SMAD/FHA domain"/>
    <property type="match status" value="1"/>
</dbReference>
<dbReference type="EMBL" id="FN655441">
    <property type="protein sequence ID" value="CBY39150.1"/>
    <property type="molecule type" value="Genomic_DNA"/>
</dbReference>
<dbReference type="CDD" id="cd22674">
    <property type="entry name" value="FHA_PPP1R8"/>
    <property type="match status" value="1"/>
</dbReference>